<reference evidence="2 3" key="1">
    <citation type="submission" date="2018-10" db="EMBL/GenBank/DDBJ databases">
        <title>Genome assembly for a Yunnan-Guizhou Plateau 3E fish, Anabarilius grahami (Regan), and its evolutionary and genetic applications.</title>
        <authorList>
            <person name="Jiang W."/>
        </authorList>
    </citation>
    <scope>NUCLEOTIDE SEQUENCE [LARGE SCALE GENOMIC DNA]</scope>
    <source>
        <strain evidence="2">AG-KIZ</strain>
        <tissue evidence="2">Muscle</tissue>
    </source>
</reference>
<evidence type="ECO:0000256" key="1">
    <source>
        <dbReference type="SAM" id="MobiDB-lite"/>
    </source>
</evidence>
<proteinExistence type="predicted"/>
<dbReference type="Proteomes" id="UP000281406">
    <property type="component" value="Unassembled WGS sequence"/>
</dbReference>
<evidence type="ECO:0000313" key="2">
    <source>
        <dbReference type="EMBL" id="ROL54406.1"/>
    </source>
</evidence>
<organism evidence="2 3">
    <name type="scientific">Anabarilius grahami</name>
    <name type="common">Kanglang fish</name>
    <name type="synonym">Barilius grahami</name>
    <dbReference type="NCBI Taxonomy" id="495550"/>
    <lineage>
        <taxon>Eukaryota</taxon>
        <taxon>Metazoa</taxon>
        <taxon>Chordata</taxon>
        <taxon>Craniata</taxon>
        <taxon>Vertebrata</taxon>
        <taxon>Euteleostomi</taxon>
        <taxon>Actinopterygii</taxon>
        <taxon>Neopterygii</taxon>
        <taxon>Teleostei</taxon>
        <taxon>Ostariophysi</taxon>
        <taxon>Cypriniformes</taxon>
        <taxon>Xenocyprididae</taxon>
        <taxon>Xenocypridinae</taxon>
        <taxon>Xenocypridinae incertae sedis</taxon>
        <taxon>Anabarilius</taxon>
    </lineage>
</organism>
<gene>
    <name evidence="2" type="ORF">DPX16_10829</name>
</gene>
<evidence type="ECO:0000313" key="3">
    <source>
        <dbReference type="Proteomes" id="UP000281406"/>
    </source>
</evidence>
<sequence>MGSVSRKICTKKHHKALQSSQTRQEQMPESGEDPRDLAYGKFMSLMSQQLENVDTLLLNGMQDAFLQQSSMLFVSSSSHSSTGTGFDSASKHCDNNHQTRPRFTSLTVTRRVIIVVKVVHGQCSMEMQRGVRERWSHGNRAKCSFSTCSAAGWTHRSEKKATGYIQLKGKRYCPNSPMVAGDCRYCFLKPQKTVKTKRYVSSMAY</sequence>
<comment type="caution">
    <text evidence="2">The sequence shown here is derived from an EMBL/GenBank/DDBJ whole genome shotgun (WGS) entry which is preliminary data.</text>
</comment>
<feature type="region of interest" description="Disordered" evidence="1">
    <location>
        <begin position="1"/>
        <end position="36"/>
    </location>
</feature>
<dbReference type="AlphaFoldDB" id="A0A3N0Z7G4"/>
<accession>A0A3N0Z7G4</accession>
<feature type="compositionally biased region" description="Polar residues" evidence="1">
    <location>
        <begin position="17"/>
        <end position="27"/>
    </location>
</feature>
<keyword evidence="3" id="KW-1185">Reference proteome</keyword>
<dbReference type="EMBL" id="RJVU01007007">
    <property type="protein sequence ID" value="ROL54406.1"/>
    <property type="molecule type" value="Genomic_DNA"/>
</dbReference>
<name>A0A3N0Z7G4_ANAGA</name>
<protein>
    <submittedName>
        <fullName evidence="2">Uncharacterized protein</fullName>
    </submittedName>
</protein>